<feature type="compositionally biased region" description="Basic and acidic residues" evidence="2">
    <location>
        <begin position="1165"/>
        <end position="1177"/>
    </location>
</feature>
<evidence type="ECO:0000256" key="1">
    <source>
        <dbReference type="SAM" id="Coils"/>
    </source>
</evidence>
<evidence type="ECO:0000256" key="2">
    <source>
        <dbReference type="SAM" id="MobiDB-lite"/>
    </source>
</evidence>
<reference evidence="4" key="1">
    <citation type="submission" date="2025-08" db="UniProtKB">
        <authorList>
            <consortium name="RefSeq"/>
        </authorList>
    </citation>
    <scope>IDENTIFICATION</scope>
    <source>
        <strain evidence="4">Aabys</strain>
        <tissue evidence="4">Whole body</tissue>
    </source>
</reference>
<evidence type="ECO:0000313" key="4">
    <source>
        <dbReference type="RefSeq" id="XP_058982716.1"/>
    </source>
</evidence>
<evidence type="ECO:0000313" key="3">
    <source>
        <dbReference type="Proteomes" id="UP001652621"/>
    </source>
</evidence>
<dbReference type="GeneID" id="101895306"/>
<feature type="compositionally biased region" description="Basic and acidic residues" evidence="2">
    <location>
        <begin position="1241"/>
        <end position="1257"/>
    </location>
</feature>
<keyword evidence="3" id="KW-1185">Reference proteome</keyword>
<keyword evidence="1" id="KW-0175">Coiled coil</keyword>
<feature type="region of interest" description="Disordered" evidence="2">
    <location>
        <begin position="251"/>
        <end position="271"/>
    </location>
</feature>
<dbReference type="Proteomes" id="UP001652621">
    <property type="component" value="Unplaced"/>
</dbReference>
<feature type="compositionally biased region" description="Low complexity" evidence="2">
    <location>
        <begin position="453"/>
        <end position="472"/>
    </location>
</feature>
<feature type="region of interest" description="Disordered" evidence="2">
    <location>
        <begin position="1016"/>
        <end position="1048"/>
    </location>
</feature>
<feature type="compositionally biased region" description="Gly residues" evidence="2">
    <location>
        <begin position="442"/>
        <end position="452"/>
    </location>
</feature>
<accession>A0ABM3VA94</accession>
<feature type="compositionally biased region" description="Polar residues" evidence="2">
    <location>
        <begin position="803"/>
        <end position="813"/>
    </location>
</feature>
<feature type="region of interest" description="Disordered" evidence="2">
    <location>
        <begin position="732"/>
        <end position="757"/>
    </location>
</feature>
<feature type="compositionally biased region" description="Polar residues" evidence="2">
    <location>
        <begin position="1035"/>
        <end position="1047"/>
    </location>
</feature>
<feature type="compositionally biased region" description="Low complexity" evidence="2">
    <location>
        <begin position="1178"/>
        <end position="1193"/>
    </location>
</feature>
<feature type="region of interest" description="Disordered" evidence="2">
    <location>
        <begin position="436"/>
        <end position="568"/>
    </location>
</feature>
<feature type="compositionally biased region" description="Basic residues" evidence="2">
    <location>
        <begin position="1259"/>
        <end position="1269"/>
    </location>
</feature>
<gene>
    <name evidence="4" type="primary">LOC101895306</name>
</gene>
<feature type="compositionally biased region" description="Low complexity" evidence="2">
    <location>
        <begin position="500"/>
        <end position="513"/>
    </location>
</feature>
<feature type="coiled-coil region" evidence="1">
    <location>
        <begin position="892"/>
        <end position="929"/>
    </location>
</feature>
<feature type="region of interest" description="Disordered" evidence="2">
    <location>
        <begin position="935"/>
        <end position="999"/>
    </location>
</feature>
<feature type="compositionally biased region" description="Polar residues" evidence="2">
    <location>
        <begin position="543"/>
        <end position="553"/>
    </location>
</feature>
<sequence>MATFADYDAHGEEGGDDNSSVTICPDVDGDAVVESHSSLRHVSHNGIQTNASTTIAIIKNSSETTQKLVCKSKTSPPPHHNGSEAAKQHHNSNNEDPDLDDVDGATALGEDMGEEARESGEEIRRCGSTRCDVNNVGLNASATNLDFSETALHQQQLPEHRQPEALPNNISDTTITNTTTTSISTAIGTSPSNAKNLLLCRRFKDSGDTLRNFTSLPLFIYATSPSTHATSADGVGVAQVAVKAAEEAAAAANKKKNESHNLGQRGKNNNNINYNNNSTHNTIPKGGVTSAGGTVQGVMDCMPLSVGVGTHHPHLMASSNTVNVTVASPTAIVAAAYPHHHHMNLNHHHLLGNHPLPYSSGYGGLTNHHHHSSSGPAVATNSHHHHHQHHIHSEQTKSLQELQHEVGALLEFRDLVIETFPDLKHKMASISSAASNVSSTACGGGGGSGGNQSGSVSGSASTTTLTSGCTLVSRREWEPGIRVKRKVSQKETNHPSATDLTSSSLTRSRSNSHSGKKEPKNSSGGVVGSSSAASGENNNGSVVQDSGFSTETSSSKEGHSASSTNGALTGTIASNRLSCPESDDELLNLLDVIHRKSTRLREEVEHLQNYERQHLRSNARSEDHTDDTAAGPTEGATGGVSKSSSSSANTALTPKTFREHVERLNREDILQLRRERDRLLDKLAEMEAETLTGRIKATKMSEQVEELIKVKKDLEEQLKLAMAQRLELNSRVQQLQQQQQQQSKSSNSQSDYSSPRTFLSSSATTVLSTVSATSSRQNTFQPVVVEQQHTNSSSNEPIAFHQSPGSDNNKHNNQQSTSSQQTFAVDQLGRLDGIVSSPGEIKCRSTDSKRFAAILLETSVIELQRHLLTLTVKNQILMQKLEAASKAKCHLVKRLDKSKDDVEDLRFQLEEKSIELEGTKAQLRVLESRLHSITPSSGAATNSYLHSQNDYETNRSSASTTLMLSRRGGSGLAMESPSDIRSSTPTQQHNGQMPQPITTQISTPSMKAMTHLPMDDMQHHSSSTESAHEHDSQHPQKQNDVMSSSKMAASKIDNGREMRQILMSTSVGGVSPFEQQLQQQHVTAIRNQVQALKKFSGVTATKPSKIPLPGSKAAAYFAGKPPSGRPSTAGRSPPSANSSGSSQSRSPLSRSTGNLLYSKSPNSLKRADSAQSIRKDVSSSFSTNTSRSSTSSSIPLATTPYGSASKSYGGGSTATTTGNNNTTTLNSPSSRILQNSPLPKPKRESLSTKVRHMDSLSRAHNHSHQHQQHQSHNYSNGSNTSDNTPTTTVATSPAPTGSYLVSSTPKPSSIAAQLTTSLRKDLQLSTSNFSANQAPPPFQRRATGGGLSSSNNSNPVATRRFSSASVMGARAARQAENDLHHSNISGNSVAGVTSNSSSSHGSGGIGGGNGGTASDSDSGKNFSFDKNYGYIKELKSALNQYFEEDLVNDATTIAVTAATEPVTSVPKKTVQRSMSNKVTLSQYFERELLEETSASERNRNDSILMYQGDDDDVPVSLENEEEIDIYTSYASYMSSSDPGSDNILVTIDYGSMDMEDELSIDSLGIVEEEPEESLKKMDYLQVPSQNVHMSKIKKERSKESLLKSSESLLRRVLNPFQVHHVQHTDTATNSAISSMNSLP</sequence>
<feature type="compositionally biased region" description="Gly residues" evidence="2">
    <location>
        <begin position="1401"/>
        <end position="1411"/>
    </location>
</feature>
<feature type="region of interest" description="Disordered" evidence="2">
    <location>
        <begin position="1"/>
        <end position="23"/>
    </location>
</feature>
<protein>
    <submittedName>
        <fullName evidence="4">Serine-rich adhesin for platelets isoform X1</fullName>
    </submittedName>
</protein>
<feature type="compositionally biased region" description="Low complexity" evidence="2">
    <location>
        <begin position="1131"/>
        <end position="1151"/>
    </location>
</feature>
<feature type="region of interest" description="Disordered" evidence="2">
    <location>
        <begin position="786"/>
        <end position="820"/>
    </location>
</feature>
<feature type="compositionally biased region" description="Polar residues" evidence="2">
    <location>
        <begin position="935"/>
        <end position="963"/>
    </location>
</feature>
<feature type="compositionally biased region" description="Low complexity" evidence="2">
    <location>
        <begin position="521"/>
        <end position="542"/>
    </location>
</feature>
<feature type="region of interest" description="Disordered" evidence="2">
    <location>
        <begin position="1100"/>
        <end position="1306"/>
    </location>
</feature>
<feature type="compositionally biased region" description="Low complexity" evidence="2">
    <location>
        <begin position="1270"/>
        <end position="1298"/>
    </location>
</feature>
<feature type="region of interest" description="Disordered" evidence="2">
    <location>
        <begin position="67"/>
        <end position="106"/>
    </location>
</feature>
<feature type="compositionally biased region" description="Polar residues" evidence="2">
    <location>
        <begin position="979"/>
        <end position="999"/>
    </location>
</feature>
<feature type="compositionally biased region" description="Low complexity" evidence="2">
    <location>
        <begin position="1202"/>
        <end position="1230"/>
    </location>
</feature>
<feature type="compositionally biased region" description="Polar residues" evidence="2">
    <location>
        <begin position="786"/>
        <end position="796"/>
    </location>
</feature>
<feature type="region of interest" description="Disordered" evidence="2">
    <location>
        <begin position="1327"/>
        <end position="1417"/>
    </location>
</feature>
<feature type="compositionally biased region" description="Basic and acidic residues" evidence="2">
    <location>
        <begin position="609"/>
        <end position="627"/>
    </location>
</feature>
<feature type="compositionally biased region" description="Low complexity" evidence="2">
    <location>
        <begin position="628"/>
        <end position="647"/>
    </location>
</feature>
<organism evidence="3 4">
    <name type="scientific">Musca domestica</name>
    <name type="common">House fly</name>
    <dbReference type="NCBI Taxonomy" id="7370"/>
    <lineage>
        <taxon>Eukaryota</taxon>
        <taxon>Metazoa</taxon>
        <taxon>Ecdysozoa</taxon>
        <taxon>Arthropoda</taxon>
        <taxon>Hexapoda</taxon>
        <taxon>Insecta</taxon>
        <taxon>Pterygota</taxon>
        <taxon>Neoptera</taxon>
        <taxon>Endopterygota</taxon>
        <taxon>Diptera</taxon>
        <taxon>Brachycera</taxon>
        <taxon>Muscomorpha</taxon>
        <taxon>Muscoidea</taxon>
        <taxon>Muscidae</taxon>
        <taxon>Musca</taxon>
    </lineage>
</organism>
<name>A0ABM3VA94_MUSDO</name>
<feature type="region of interest" description="Disordered" evidence="2">
    <location>
        <begin position="609"/>
        <end position="655"/>
    </location>
</feature>
<dbReference type="RefSeq" id="XP_058982716.1">
    <property type="nucleotide sequence ID" value="XM_059126733.1"/>
</dbReference>
<feature type="compositionally biased region" description="Polar residues" evidence="2">
    <location>
        <begin position="1152"/>
        <end position="1163"/>
    </location>
</feature>
<proteinExistence type="predicted"/>
<feature type="region of interest" description="Disordered" evidence="2">
    <location>
        <begin position="362"/>
        <end position="400"/>
    </location>
</feature>
<feature type="compositionally biased region" description="Low complexity" evidence="2">
    <location>
        <begin position="1385"/>
        <end position="1400"/>
    </location>
</feature>